<dbReference type="SUPFAM" id="SSF47090">
    <property type="entry name" value="PGBD-like"/>
    <property type="match status" value="2"/>
</dbReference>
<dbReference type="CDD" id="cd00118">
    <property type="entry name" value="LysM"/>
    <property type="match status" value="1"/>
</dbReference>
<sequence>MSTKHKVKQGDWLAKIARQHGFTRGQEIWDHPDNAALRQKRRNPYCLQSGDEVVIPETPGLKVSVGSSYLLQGGDPPDRFQLGLRRGNMPLGRRRYELKFGDTVYTGFLSFSGMMDHPLLPNASEGALKVWTSEEPELVCEWKLQLGFLDPLEEISGVQGRLLNLGYYSGPINNELTEDTRVAVANFQTAWALPPTGELDDETIAILEDRHDQNGGTELILPPSALDDDGNEPPASDTAEHAQAQQGGGAQSTGASNGGAQQNNLPQRSGTPDQIHRYGCLQLRRGDRDDQHRWGGAVQTVVEGNNGTPAPVAAGGSRAGNALTAPAHVLRLQRDLRELGFLISGTPDGVFALSTEWAVREFQIYSKMEIVAKENTAIAGTTPDYVARLAQVRATQRYTGPIHGVVDDSTERCIRHWLTYRLRCPVVVRAMRMENGNPTTVIQDNLWRHNDIPQEGVSIFVRDFSRYYTMSAGRNADALHALGKYEAWGSFGGPVSEPTAHTWATSEMLPSNLVGVATFQAMTASQQSTYKVVRACAEQECYGFFDSLNAYDNAFISLGPCHWTLGIVNGQVEPSEGELCGFLAYLRASNAQAFRQAIEFFGMRIAEDWNSGTGNGATLFNNVLKNYTGWPAQQRFFTAAWERMERTEAAGNYFKTYHWFYRLQMAGRTIAGFQRAMWNATRIRLRDIRDTPWGRGVANVGSGNRARPPTISDVVTSERGMALLLRWHIFRPSHITARISAGDRLRNAFIAARAANPTLNWTLAPNLWGDQHEEALVAAIQTEGATVNETINAMAAWPNWMGPRALNPRGYTLVLPAGTNLRVTRNSFQFDAP</sequence>
<dbReference type="Gene3D" id="3.10.350.10">
    <property type="entry name" value="LysM domain"/>
    <property type="match status" value="1"/>
</dbReference>
<evidence type="ECO:0000256" key="1">
    <source>
        <dbReference type="SAM" id="MobiDB-lite"/>
    </source>
</evidence>
<keyword evidence="3" id="KW-0378">Hydrolase</keyword>
<protein>
    <submittedName>
        <fullName evidence="3">Peptidoglycan-binding (PGRP) domain of peptidoglycan hydrolases-containing protein</fullName>
    </submittedName>
</protein>
<accession>A0A1H7HSY9</accession>
<dbReference type="Gene3D" id="1.10.101.10">
    <property type="entry name" value="PGBD-like superfamily/PGBD"/>
    <property type="match status" value="2"/>
</dbReference>
<gene>
    <name evidence="3" type="ORF">SAMN05444354_101812</name>
</gene>
<feature type="region of interest" description="Disordered" evidence="1">
    <location>
        <begin position="210"/>
        <end position="274"/>
    </location>
</feature>
<dbReference type="InterPro" id="IPR036779">
    <property type="entry name" value="LysM_dom_sf"/>
</dbReference>
<feature type="compositionally biased region" description="Polar residues" evidence="1">
    <location>
        <begin position="263"/>
        <end position="272"/>
    </location>
</feature>
<dbReference type="InterPro" id="IPR002477">
    <property type="entry name" value="Peptidoglycan-bd-like"/>
</dbReference>
<dbReference type="OrthoDB" id="5512387at2"/>
<dbReference type="AlphaFoldDB" id="A0A1H7HSY9"/>
<name>A0A1H7HSY9_STIAU</name>
<dbReference type="InterPro" id="IPR036366">
    <property type="entry name" value="PGBDSf"/>
</dbReference>
<dbReference type="GO" id="GO:0016787">
    <property type="term" value="F:hydrolase activity"/>
    <property type="evidence" value="ECO:0007669"/>
    <property type="project" value="UniProtKB-KW"/>
</dbReference>
<evidence type="ECO:0000313" key="3">
    <source>
        <dbReference type="EMBL" id="SEK53466.1"/>
    </source>
</evidence>
<dbReference type="Pfam" id="PF01471">
    <property type="entry name" value="PG_binding_1"/>
    <property type="match status" value="2"/>
</dbReference>
<reference evidence="4" key="1">
    <citation type="submission" date="2016-10" db="EMBL/GenBank/DDBJ databases">
        <authorList>
            <person name="Varghese N."/>
            <person name="Submissions S."/>
        </authorList>
    </citation>
    <scope>NUCLEOTIDE SEQUENCE [LARGE SCALE GENOMIC DNA]</scope>
    <source>
        <strain evidence="4">DSM 17044</strain>
    </source>
</reference>
<keyword evidence="4" id="KW-1185">Reference proteome</keyword>
<proteinExistence type="predicted"/>
<feature type="domain" description="Peptidoglycan binding-like" evidence="2">
    <location>
        <begin position="154"/>
        <end position="207"/>
    </location>
</feature>
<dbReference type="Proteomes" id="UP000182719">
    <property type="component" value="Unassembled WGS sequence"/>
</dbReference>
<dbReference type="InterPro" id="IPR036365">
    <property type="entry name" value="PGBD-like_sf"/>
</dbReference>
<evidence type="ECO:0000313" key="4">
    <source>
        <dbReference type="Proteomes" id="UP000182719"/>
    </source>
</evidence>
<feature type="compositionally biased region" description="Low complexity" evidence="1">
    <location>
        <begin position="252"/>
        <end position="262"/>
    </location>
</feature>
<dbReference type="InterPro" id="IPR018392">
    <property type="entry name" value="LysM"/>
</dbReference>
<organism evidence="3 4">
    <name type="scientific">Stigmatella aurantiaca</name>
    <dbReference type="NCBI Taxonomy" id="41"/>
    <lineage>
        <taxon>Bacteria</taxon>
        <taxon>Pseudomonadati</taxon>
        <taxon>Myxococcota</taxon>
        <taxon>Myxococcia</taxon>
        <taxon>Myxococcales</taxon>
        <taxon>Cystobacterineae</taxon>
        <taxon>Archangiaceae</taxon>
        <taxon>Stigmatella</taxon>
    </lineage>
</organism>
<dbReference type="RefSeq" id="WP_075004994.1">
    <property type="nucleotide sequence ID" value="NZ_FOAP01000001.1"/>
</dbReference>
<dbReference type="EMBL" id="FOAP01000001">
    <property type="protein sequence ID" value="SEK53466.1"/>
    <property type="molecule type" value="Genomic_DNA"/>
</dbReference>
<feature type="domain" description="Peptidoglycan binding-like" evidence="2">
    <location>
        <begin position="329"/>
        <end position="363"/>
    </location>
</feature>
<evidence type="ECO:0000259" key="2">
    <source>
        <dbReference type="Pfam" id="PF01471"/>
    </source>
</evidence>